<reference evidence="10" key="2">
    <citation type="submission" date="2015-01" db="EMBL/GenBank/DDBJ databases">
        <title>Complete genome sequence of Methylobacterium aquaticum strain 22A.</title>
        <authorList>
            <person name="Tani A."/>
            <person name="Ogura Y."/>
            <person name="Hayashi T."/>
        </authorList>
    </citation>
    <scope>NUCLEOTIDE SEQUENCE [LARGE SCALE GENOMIC DNA]</scope>
    <source>
        <strain evidence="10">MA-22A</strain>
    </source>
</reference>
<dbReference type="OrthoDB" id="341208at2"/>
<evidence type="ECO:0000256" key="5">
    <source>
        <dbReference type="ARBA" id="ARBA00022741"/>
    </source>
</evidence>
<evidence type="ECO:0000256" key="3">
    <source>
        <dbReference type="ARBA" id="ARBA00022553"/>
    </source>
</evidence>
<dbReference type="InterPro" id="IPR011102">
    <property type="entry name" value="Sig_transdc_His_kinase_HWE"/>
</dbReference>
<dbReference type="STRING" id="270351.Maq22A_c17070"/>
<dbReference type="InterPro" id="IPR011006">
    <property type="entry name" value="CheY-like_superfamily"/>
</dbReference>
<dbReference type="InterPro" id="IPR036890">
    <property type="entry name" value="HATPase_C_sf"/>
</dbReference>
<protein>
    <recommendedName>
        <fullName evidence="2">histidine kinase</fullName>
        <ecNumber evidence="2">2.7.13.3</ecNumber>
    </recommendedName>
</protein>
<dbReference type="Pfam" id="PF07536">
    <property type="entry name" value="HWE_HK"/>
    <property type="match status" value="1"/>
</dbReference>
<dbReference type="KEGG" id="maqu:Maq22A_c17070"/>
<evidence type="ECO:0000313" key="10">
    <source>
        <dbReference type="Proteomes" id="UP000061432"/>
    </source>
</evidence>
<name>A0A0C6FMR6_9HYPH</name>
<dbReference type="SMART" id="SM00911">
    <property type="entry name" value="HWE_HK"/>
    <property type="match status" value="1"/>
</dbReference>
<keyword evidence="3" id="KW-0597">Phosphoprotein</keyword>
<keyword evidence="5" id="KW-0547">Nucleotide-binding</keyword>
<dbReference type="EC" id="2.7.13.3" evidence="2"/>
<keyword evidence="4" id="KW-0808">Transferase</keyword>
<evidence type="ECO:0000256" key="4">
    <source>
        <dbReference type="ARBA" id="ARBA00022679"/>
    </source>
</evidence>
<evidence type="ECO:0000259" key="8">
    <source>
        <dbReference type="SMART" id="SM00911"/>
    </source>
</evidence>
<dbReference type="Proteomes" id="UP000061432">
    <property type="component" value="Chromosome"/>
</dbReference>
<reference evidence="9 10" key="1">
    <citation type="journal article" date="2015" name="Genome Announc.">
        <title>Complete Genome Sequence of Methylobacterium aquaticum Strain 22A, Isolated from Racomitrium japonicum Moss.</title>
        <authorList>
            <person name="Tani A."/>
            <person name="Ogura Y."/>
            <person name="Hayashi T."/>
            <person name="Kimbara K."/>
        </authorList>
    </citation>
    <scope>NUCLEOTIDE SEQUENCE [LARGE SCALE GENOMIC DNA]</scope>
    <source>
        <strain evidence="9 10">MA-22A</strain>
    </source>
</reference>
<evidence type="ECO:0000256" key="6">
    <source>
        <dbReference type="ARBA" id="ARBA00022777"/>
    </source>
</evidence>
<dbReference type="EMBL" id="AP014704">
    <property type="protein sequence ID" value="BAQ46534.1"/>
    <property type="molecule type" value="Genomic_DNA"/>
</dbReference>
<dbReference type="GO" id="GO:0004673">
    <property type="term" value="F:protein histidine kinase activity"/>
    <property type="evidence" value="ECO:0007669"/>
    <property type="project" value="UniProtKB-EC"/>
</dbReference>
<dbReference type="AlphaFoldDB" id="A0A0C6FMR6"/>
<evidence type="ECO:0000313" key="9">
    <source>
        <dbReference type="EMBL" id="BAQ46534.1"/>
    </source>
</evidence>
<evidence type="ECO:0000256" key="2">
    <source>
        <dbReference type="ARBA" id="ARBA00012438"/>
    </source>
</evidence>
<feature type="domain" description="Signal transduction histidine kinase HWE region" evidence="8">
    <location>
        <begin position="151"/>
        <end position="233"/>
    </location>
</feature>
<evidence type="ECO:0000256" key="7">
    <source>
        <dbReference type="ARBA" id="ARBA00022840"/>
    </source>
</evidence>
<keyword evidence="7" id="KW-0067">ATP-binding</keyword>
<dbReference type="Gene3D" id="3.30.565.10">
    <property type="entry name" value="Histidine kinase-like ATPase, C-terminal domain"/>
    <property type="match status" value="1"/>
</dbReference>
<organism evidence="9 10">
    <name type="scientific">Methylobacterium aquaticum</name>
    <dbReference type="NCBI Taxonomy" id="270351"/>
    <lineage>
        <taxon>Bacteria</taxon>
        <taxon>Pseudomonadati</taxon>
        <taxon>Pseudomonadota</taxon>
        <taxon>Alphaproteobacteria</taxon>
        <taxon>Hyphomicrobiales</taxon>
        <taxon>Methylobacteriaceae</taxon>
        <taxon>Methylobacterium</taxon>
    </lineage>
</organism>
<dbReference type="RefSeq" id="WP_060847645.1">
    <property type="nucleotide sequence ID" value="NZ_AP014704.1"/>
</dbReference>
<dbReference type="GO" id="GO:0005524">
    <property type="term" value="F:ATP binding"/>
    <property type="evidence" value="ECO:0007669"/>
    <property type="project" value="UniProtKB-KW"/>
</dbReference>
<sequence>MRENDPPVLILAPTGRDAEVASSILEEAGLRAEVCADLPALVARLDEGSCAVLTEEALRASDRHGLAAYLAGQEPWSDYPFVLLTLRGTPPEARLMESLGNVTLLERPFHPATLVTATRFAVRARRRQREAAAFLHERQQTAERQALLIRELHHRVKNTLATVQALLGASARGATSVDEFYQGFSARVISLAKTHNLLTEDYWQMASLQEMLENELGPYNDEAGKRIALKGPLVELTADLAVPTGMAIHELTTNAAKHGALSVPEGRITVTWDVAQDEAGRRLRLDWTERGGPRTAEPTRKGFGSTLLQRVLTMQCGADIKFDFKPTGLHFRMEAPLVEHRTVPHY</sequence>
<dbReference type="SUPFAM" id="SSF52172">
    <property type="entry name" value="CheY-like"/>
    <property type="match status" value="1"/>
</dbReference>
<comment type="catalytic activity">
    <reaction evidence="1">
        <text>ATP + protein L-histidine = ADP + protein N-phospho-L-histidine.</text>
        <dbReference type="EC" id="2.7.13.3"/>
    </reaction>
</comment>
<dbReference type="PATRIC" id="fig|270351.10.peg.3284"/>
<evidence type="ECO:0000256" key="1">
    <source>
        <dbReference type="ARBA" id="ARBA00000085"/>
    </source>
</evidence>
<keyword evidence="6 9" id="KW-0418">Kinase</keyword>
<dbReference type="PANTHER" id="PTHR41523">
    <property type="entry name" value="TWO-COMPONENT SYSTEM SENSOR PROTEIN"/>
    <property type="match status" value="1"/>
</dbReference>
<proteinExistence type="predicted"/>
<gene>
    <name evidence="9" type="ORF">Maq22A_c17070</name>
</gene>
<dbReference type="PANTHER" id="PTHR41523:SF7">
    <property type="entry name" value="HISTIDINE KINASE"/>
    <property type="match status" value="1"/>
</dbReference>
<accession>A0A0C6FMR6</accession>